<name>A0AAN3AAI0_BACO1</name>
<comment type="caution">
    <text evidence="2">The sequence shown here is derived from an EMBL/GenBank/DDBJ whole genome shotgun (WGS) entry which is preliminary data.</text>
</comment>
<dbReference type="Proteomes" id="UP000005475">
    <property type="component" value="Unassembled WGS sequence"/>
</dbReference>
<sequence length="53" mass="6305">MFGLLVIRLFHNCFSIHVFNELYIKILFSVLSAMIHYFMILKRCMVVLCNANH</sequence>
<evidence type="ECO:0000313" key="2">
    <source>
        <dbReference type="EMBL" id="EDO12737.1"/>
    </source>
</evidence>
<evidence type="ECO:0000256" key="1">
    <source>
        <dbReference type="SAM" id="Phobius"/>
    </source>
</evidence>
<evidence type="ECO:0000313" key="3">
    <source>
        <dbReference type="Proteomes" id="UP000005475"/>
    </source>
</evidence>
<gene>
    <name evidence="2" type="ORF">BACOVA_01551</name>
</gene>
<reference evidence="3" key="2">
    <citation type="submission" date="2007-04" db="EMBL/GenBank/DDBJ databases">
        <title>Draft genome sequence of Bacteroides ovatus (ATCC 8483).</title>
        <authorList>
            <person name="Sudarsanam P."/>
            <person name="Ley R."/>
            <person name="Guruge J."/>
            <person name="Turnbaugh P.J."/>
            <person name="Mahowald M."/>
            <person name="Liep D."/>
            <person name="Gordon J."/>
        </authorList>
    </citation>
    <scope>NUCLEOTIDE SEQUENCE [LARGE SCALE GENOMIC DNA]</scope>
    <source>
        <strain evidence="3">ATCC 8483 / DSM 1896 / JCM 5824 / BCRC 10623 / CCUG 4943 / NCTC 11153</strain>
    </source>
</reference>
<dbReference type="AlphaFoldDB" id="A0AAN3AAI0"/>
<accession>A0AAN3AAI0</accession>
<reference evidence="2 3" key="1">
    <citation type="submission" date="2007-03" db="EMBL/GenBank/DDBJ databases">
        <authorList>
            <person name="Fulton L."/>
            <person name="Clifton S."/>
            <person name="Fulton B."/>
            <person name="Xu J."/>
            <person name="Minx P."/>
            <person name="Pepin K.H."/>
            <person name="Johnson M."/>
            <person name="Thiruvilangam P."/>
            <person name="Bhonagiri V."/>
            <person name="Nash W.E."/>
            <person name="Mardis E.R."/>
            <person name="Wilson R.K."/>
        </authorList>
    </citation>
    <scope>NUCLEOTIDE SEQUENCE [LARGE SCALE GENOMIC DNA]</scope>
    <source>
        <strain evidence="3">ATCC 8483 / DSM 1896 / JCM 5824 / BCRC 10623 / CCUG 4943 / NCTC 11153</strain>
    </source>
</reference>
<keyword evidence="1" id="KW-1133">Transmembrane helix</keyword>
<organism evidence="2 3">
    <name type="scientific">Bacteroides ovatus (strain ATCC 8483 / DSM 1896 / JCM 5824 / BCRC 10623 / CCUG 4943 / NCTC 11153)</name>
    <dbReference type="NCBI Taxonomy" id="411476"/>
    <lineage>
        <taxon>Bacteria</taxon>
        <taxon>Pseudomonadati</taxon>
        <taxon>Bacteroidota</taxon>
        <taxon>Bacteroidia</taxon>
        <taxon>Bacteroidales</taxon>
        <taxon>Bacteroidaceae</taxon>
        <taxon>Bacteroides</taxon>
    </lineage>
</organism>
<dbReference type="EMBL" id="AAXF02000044">
    <property type="protein sequence ID" value="EDO12737.1"/>
    <property type="molecule type" value="Genomic_DNA"/>
</dbReference>
<keyword evidence="1" id="KW-0472">Membrane</keyword>
<feature type="transmembrane region" description="Helical" evidence="1">
    <location>
        <begin position="22"/>
        <end position="40"/>
    </location>
</feature>
<protein>
    <submittedName>
        <fullName evidence="2">Uncharacterized protein</fullName>
    </submittedName>
</protein>
<keyword evidence="1" id="KW-0812">Transmembrane</keyword>
<proteinExistence type="predicted"/>